<organism evidence="2 3">
    <name type="scientific">Lactococcus lactis subsp. lactis</name>
    <name type="common">Streptococcus lactis</name>
    <dbReference type="NCBI Taxonomy" id="1360"/>
    <lineage>
        <taxon>Bacteria</taxon>
        <taxon>Bacillati</taxon>
        <taxon>Bacillota</taxon>
        <taxon>Bacilli</taxon>
        <taxon>Lactobacillales</taxon>
        <taxon>Streptococcaceae</taxon>
        <taxon>Lactococcus</taxon>
    </lineage>
</organism>
<dbReference type="PATRIC" id="fig|1360.106.peg.2459"/>
<proteinExistence type="predicted"/>
<evidence type="ECO:0008006" key="4">
    <source>
        <dbReference type="Google" id="ProtNLM"/>
    </source>
</evidence>
<gene>
    <name evidence="2" type="ORF">LMG8520_2156</name>
</gene>
<evidence type="ECO:0000256" key="1">
    <source>
        <dbReference type="SAM" id="Phobius"/>
    </source>
</evidence>
<evidence type="ECO:0000313" key="2">
    <source>
        <dbReference type="EMBL" id="KSU06162.1"/>
    </source>
</evidence>
<feature type="transmembrane region" description="Helical" evidence="1">
    <location>
        <begin position="35"/>
        <end position="52"/>
    </location>
</feature>
<keyword evidence="1" id="KW-1133">Transmembrane helix</keyword>
<dbReference type="AlphaFoldDB" id="A0A0V8CXX7"/>
<protein>
    <recommendedName>
        <fullName evidence="4">Conjugal transfer protein</fullName>
    </recommendedName>
</protein>
<evidence type="ECO:0000313" key="3">
    <source>
        <dbReference type="Proteomes" id="UP000054230"/>
    </source>
</evidence>
<keyword evidence="1" id="KW-0472">Membrane</keyword>
<keyword evidence="1" id="KW-0812">Transmembrane</keyword>
<reference evidence="3" key="1">
    <citation type="submission" date="2015-10" db="EMBL/GenBank/DDBJ databases">
        <title>Draft Genome Sequences of 11 Lactococcus lactis subspecies cremoris strains.</title>
        <authorList>
            <person name="Wels M."/>
            <person name="Backus L."/>
            <person name="Boekhorst J."/>
            <person name="Dijkstra A."/>
            <person name="Beerthuizen M."/>
            <person name="Kelly W."/>
            <person name="Siezen R."/>
            <person name="Bachmann H."/>
            <person name="Van Hijum S."/>
        </authorList>
    </citation>
    <scope>NUCLEOTIDE SEQUENCE [LARGE SCALE GENOMIC DNA]</scope>
    <source>
        <strain evidence="3">LMG8520</strain>
    </source>
</reference>
<dbReference type="Proteomes" id="UP000054230">
    <property type="component" value="Unassembled WGS sequence"/>
</dbReference>
<dbReference type="RefSeq" id="WP_058210303.1">
    <property type="nucleotide sequence ID" value="NZ_LKLP01000111.1"/>
</dbReference>
<comment type="caution">
    <text evidence="2">The sequence shown here is derived from an EMBL/GenBank/DDBJ whole genome shotgun (WGS) entry which is preliminary data.</text>
</comment>
<accession>A0A0V8CXX7</accession>
<name>A0A0V8CXX7_LACLL</name>
<dbReference type="EMBL" id="LKLP01000111">
    <property type="protein sequence ID" value="KSU06162.1"/>
    <property type="molecule type" value="Genomic_DNA"/>
</dbReference>
<sequence length="131" mass="15273">MSKENKKGLKYSNKSSLSQPLRIQKLFEGWSLGKAWRLSFFIYFGLIGFALWKLLFSKFTVFPVGFRLMVLGIICYKSALFISEIRPDDKTPPVFLKDMIVFLFNFGFTGKSIHKGWIHPLRKGKEELKEK</sequence>
<dbReference type="InterPro" id="IPR025608">
    <property type="entry name" value="TcpE"/>
</dbReference>
<dbReference type="Pfam" id="PF12648">
    <property type="entry name" value="TcpE"/>
    <property type="match status" value="1"/>
</dbReference>